<dbReference type="GO" id="GO:0016579">
    <property type="term" value="P:protein deubiquitination"/>
    <property type="evidence" value="ECO:0007669"/>
    <property type="project" value="InterPro"/>
</dbReference>
<dbReference type="InterPro" id="IPR050185">
    <property type="entry name" value="Ub_carboxyl-term_hydrolase"/>
</dbReference>
<organism evidence="10 11">
    <name type="scientific">Lachancea mirantina</name>
    <dbReference type="NCBI Taxonomy" id="1230905"/>
    <lineage>
        <taxon>Eukaryota</taxon>
        <taxon>Fungi</taxon>
        <taxon>Dikarya</taxon>
        <taxon>Ascomycota</taxon>
        <taxon>Saccharomycotina</taxon>
        <taxon>Saccharomycetes</taxon>
        <taxon>Saccharomycetales</taxon>
        <taxon>Saccharomycetaceae</taxon>
        <taxon>Lachancea</taxon>
    </lineage>
</organism>
<dbReference type="GO" id="GO:0006508">
    <property type="term" value="P:proteolysis"/>
    <property type="evidence" value="ECO:0007669"/>
    <property type="project" value="UniProtKB-KW"/>
</dbReference>
<keyword evidence="4 7" id="KW-0833">Ubl conjugation pathway</keyword>
<dbReference type="Proteomes" id="UP000191024">
    <property type="component" value="Chromosome B"/>
</dbReference>
<proteinExistence type="inferred from homology"/>
<dbReference type="InterPro" id="IPR028889">
    <property type="entry name" value="USP"/>
</dbReference>
<evidence type="ECO:0000256" key="3">
    <source>
        <dbReference type="ARBA" id="ARBA00022670"/>
    </source>
</evidence>
<reference evidence="10 11" key="1">
    <citation type="submission" date="2016-03" db="EMBL/GenBank/DDBJ databases">
        <authorList>
            <person name="Devillers H."/>
        </authorList>
    </citation>
    <scope>NUCLEOTIDE SEQUENCE [LARGE SCALE GENOMIC DNA]</scope>
    <source>
        <strain evidence="10">CBS 11717</strain>
    </source>
</reference>
<dbReference type="OrthoDB" id="292964at2759"/>
<dbReference type="PANTHER" id="PTHR21646:SF24">
    <property type="entry name" value="UBIQUITIN CARBOXYL-TERMINAL HYDROLASE"/>
    <property type="match status" value="1"/>
</dbReference>
<dbReference type="CDD" id="cd02674">
    <property type="entry name" value="Peptidase_C19R"/>
    <property type="match status" value="1"/>
</dbReference>
<dbReference type="EMBL" id="LT598464">
    <property type="protein sequence ID" value="SCU79988.1"/>
    <property type="molecule type" value="Genomic_DNA"/>
</dbReference>
<dbReference type="InterPro" id="IPR018200">
    <property type="entry name" value="USP_CS"/>
</dbReference>
<dbReference type="Pfam" id="PF00443">
    <property type="entry name" value="UCH"/>
    <property type="match status" value="1"/>
</dbReference>
<dbReference type="EC" id="3.4.19.12" evidence="7"/>
<feature type="region of interest" description="Disordered" evidence="8">
    <location>
        <begin position="449"/>
        <end position="537"/>
    </location>
</feature>
<evidence type="ECO:0000256" key="5">
    <source>
        <dbReference type="ARBA" id="ARBA00022801"/>
    </source>
</evidence>
<evidence type="ECO:0000256" key="6">
    <source>
        <dbReference type="ARBA" id="ARBA00022807"/>
    </source>
</evidence>
<dbReference type="AlphaFoldDB" id="A0A1G4ISS4"/>
<dbReference type="InterPro" id="IPR038765">
    <property type="entry name" value="Papain-like_cys_pep_sf"/>
</dbReference>
<keyword evidence="3 7" id="KW-0645">Protease</keyword>
<evidence type="ECO:0000256" key="2">
    <source>
        <dbReference type="ARBA" id="ARBA00009085"/>
    </source>
</evidence>
<dbReference type="SUPFAM" id="SSF54001">
    <property type="entry name" value="Cysteine proteinases"/>
    <property type="match status" value="1"/>
</dbReference>
<keyword evidence="6 7" id="KW-0788">Thiol protease</keyword>
<evidence type="ECO:0000313" key="10">
    <source>
        <dbReference type="EMBL" id="SCU79988.1"/>
    </source>
</evidence>
<evidence type="ECO:0000256" key="7">
    <source>
        <dbReference type="RuleBase" id="RU366025"/>
    </source>
</evidence>
<dbReference type="PROSITE" id="PS50235">
    <property type="entry name" value="USP_3"/>
    <property type="match status" value="1"/>
</dbReference>
<comment type="catalytic activity">
    <reaction evidence="1 7">
        <text>Thiol-dependent hydrolysis of ester, thioester, amide, peptide and isopeptide bonds formed by the C-terminal Gly of ubiquitin (a 76-residue protein attached to proteins as an intracellular targeting signal).</text>
        <dbReference type="EC" id="3.4.19.12"/>
    </reaction>
</comment>
<keyword evidence="11" id="KW-1185">Reference proteome</keyword>
<evidence type="ECO:0000256" key="4">
    <source>
        <dbReference type="ARBA" id="ARBA00022786"/>
    </source>
</evidence>
<dbReference type="GO" id="GO:0004843">
    <property type="term" value="F:cysteine-type deubiquitinase activity"/>
    <property type="evidence" value="ECO:0007669"/>
    <property type="project" value="UniProtKB-UniRule"/>
</dbReference>
<evidence type="ECO:0000313" key="11">
    <source>
        <dbReference type="Proteomes" id="UP000191024"/>
    </source>
</evidence>
<evidence type="ECO:0000256" key="1">
    <source>
        <dbReference type="ARBA" id="ARBA00000707"/>
    </source>
</evidence>
<dbReference type="PROSITE" id="PS00972">
    <property type="entry name" value="USP_1"/>
    <property type="match status" value="1"/>
</dbReference>
<name>A0A1G4ISS4_9SACH</name>
<dbReference type="InterPro" id="IPR001394">
    <property type="entry name" value="Peptidase_C19_UCH"/>
</dbReference>
<keyword evidence="5 7" id="KW-0378">Hydrolase</keyword>
<evidence type="ECO:0000256" key="8">
    <source>
        <dbReference type="SAM" id="MobiDB-lite"/>
    </source>
</evidence>
<accession>A0A1G4ISS4</accession>
<dbReference type="PROSITE" id="PS00973">
    <property type="entry name" value="USP_2"/>
    <property type="match status" value="1"/>
</dbReference>
<dbReference type="Gene3D" id="3.40.250.10">
    <property type="entry name" value="Rhodanese-like domain"/>
    <property type="match status" value="1"/>
</dbReference>
<dbReference type="STRING" id="1230905.A0A1G4ISS4"/>
<protein>
    <recommendedName>
        <fullName evidence="7">Ubiquitin carboxyl-terminal hydrolase</fullName>
        <ecNumber evidence="7">3.4.19.12</ecNumber>
    </recommendedName>
</protein>
<dbReference type="Gene3D" id="3.90.70.10">
    <property type="entry name" value="Cysteine proteinases"/>
    <property type="match status" value="1"/>
</dbReference>
<feature type="domain" description="USP" evidence="9">
    <location>
        <begin position="562"/>
        <end position="969"/>
    </location>
</feature>
<sequence>MPELFTPEYSNELLQFIQEIYSQDIAHFYPRLRLEKMLDLLEHAEYLFESYRTFLQKSQTDDALTAYVVGCFYIYLIIPHSIQFHSRDKSYGIYTDLQKYYREEANMTNVLLMVTKKIEKLTKVEAEGRQYATINRRRAYSVPPKSLEQQLESFSMGTKNAPAQHMKRISSIEDNSTMWRAPDITPNDQLEIAVATVGSSNSSIQNSQASHKALTSLGNSLDKFEGPPSGMTKIRHESTPTFSLNDELSAVDEAINTVRPQDVDRYETHRKDSYHSVYMTNDDGNDDSLFNLTRLQKQSLITCDQLMDILNSNLKHSLLLIDLRLPRRFESNHLVAPNTINFNPQFLWDFKNNQPVDSDRQLNDQLKSDLFKNRSHFRDIVYYTDMKSFLHFDFDYQLSLFKILYTSSARLRCVPRVLLGGYEQWKKFIGAYSAKHNVPKELFLYRSSSTSHSKSAPPPVPSSMPPPLPPGAAPSLPSQPAPDLPPPDLPAKGPISKLASKPQKPVHSIHSLPPQTPQAPDHSTALHSTADSSHLPVLANREHASVPTIERSRNTYVALSITGLRNLGSTCYINSMLQCLFATKTLRELFVTSKYQDYLTPSKKHDHPLSKSLNQLFKKMYMNGGCSVVPNGFLKTCNSLRPDLRIPNDQQDTQEFLLFLLSQLHDELSDSQKVGSDYPQLLLHDDEKLCVDSKEYNKWFDSNLQENGISPIDRIFQGQMENSLQCQRCGYCSYNYSIFYVLSLAIPASTNALGKSKKVRLEDCINLFTNDEELKGENAWDCPKCGSAVSQEDNKKRKRRFLSSEHRQGTRASRFFQLRSKNRNRSVSPYAYSGASEKWTSRRLSTIKTLNFITLPPVLVIHLSRFYYDLTKKNSAVITYPLILSIELKNGALVHYRLYAIVNHFGNLISGHYTSLVNKNLKHEIRRGEQKWYYFDDEIVKKDDNHGDYDAGIISVSSSDVYVLFYEQITIG</sequence>
<dbReference type="SUPFAM" id="SSF52821">
    <property type="entry name" value="Rhodanese/Cell cycle control phosphatase"/>
    <property type="match status" value="1"/>
</dbReference>
<comment type="similarity">
    <text evidence="2 7">Belongs to the peptidase C19 family.</text>
</comment>
<evidence type="ECO:0000259" key="9">
    <source>
        <dbReference type="PROSITE" id="PS50235"/>
    </source>
</evidence>
<feature type="compositionally biased region" description="Pro residues" evidence="8">
    <location>
        <begin position="456"/>
        <end position="489"/>
    </location>
</feature>
<dbReference type="PANTHER" id="PTHR21646">
    <property type="entry name" value="UBIQUITIN CARBOXYL-TERMINAL HYDROLASE"/>
    <property type="match status" value="1"/>
</dbReference>
<dbReference type="InterPro" id="IPR036873">
    <property type="entry name" value="Rhodanese-like_dom_sf"/>
</dbReference>
<gene>
    <name evidence="10" type="ORF">LAMI_0B00408G</name>
</gene>